<dbReference type="GO" id="GO:0005525">
    <property type="term" value="F:GTP binding"/>
    <property type="evidence" value="ECO:0007669"/>
    <property type="project" value="InterPro"/>
</dbReference>
<dbReference type="GO" id="GO:0005737">
    <property type="term" value="C:cytoplasm"/>
    <property type="evidence" value="ECO:0007669"/>
    <property type="project" value="UniProtKB-SubCell"/>
</dbReference>
<feature type="domain" description="TGS" evidence="11">
    <location>
        <begin position="454"/>
        <end position="537"/>
    </location>
</feature>
<dbReference type="Gene3D" id="1.10.150.300">
    <property type="entry name" value="TGS-like domain"/>
    <property type="match status" value="1"/>
</dbReference>
<sequence length="549" mass="60738">MTISKNNKMMQHINYKMKVIVQDNRTFIGYFKAFDKHMNIILSDCEELRRIKAKPGSKKSANEEEKRILGLVLLRGDKIISISVEGPPSREDAGVQMPRAGGLGGVGQAKSAGRGVPMGGMPPGSGMPSLQGPVRGMGGPGMGAMQPVLKIKISMPPKKQEEQQHQLILGRLGTNLKMGILGLPNVGKSTFFNVLTKSEAQAENYPFCTIDPNESRVAIEDARFDWLVEHYKPLSRVPAFLNVVDIAGLVKGASEGQGLGNAFLSHVGACDALFHLCRAFEDSEVTHVEGEVDPIRDLEIISSELRLKDLTYLQPALDKVEKLAIRAGDKTKKLEYDTLVKVKELLSTKFVRHNEWNEKEIEILNKHLFLTAKPIVYLVNLSETDYIKKKNKWLPKIKAWIDSNDPGGVLIPFSGAFELKAIEMDPTAREEFFAQTGVNSALDKIIKTGYKALCLEYFFTAGKDEVRAWTIQKGTKAPQAAGRIHTDFEKGFIMAEVMKVADLMELLNENAVKAAGKYRQQGRNYVVEDGDVIFFKFNAGAGLTAGKKK</sequence>
<dbReference type="PROSITE" id="PS51880">
    <property type="entry name" value="TGS"/>
    <property type="match status" value="1"/>
</dbReference>
<evidence type="ECO:0000313" key="14">
    <source>
        <dbReference type="Proteomes" id="UP000605970"/>
    </source>
</evidence>
<evidence type="ECO:0000256" key="5">
    <source>
        <dbReference type="ARBA" id="ARBA00022741"/>
    </source>
</evidence>
<dbReference type="EMBL" id="JABEBT010000003">
    <property type="protein sequence ID" value="KAF7639729.1"/>
    <property type="molecule type" value="Genomic_DNA"/>
</dbReference>
<feature type="domain" description="OBG-type G" evidence="10">
    <location>
        <begin position="176"/>
        <end position="433"/>
    </location>
</feature>
<dbReference type="SUPFAM" id="SSF52540">
    <property type="entry name" value="P-loop containing nucleoside triphosphate hydrolases"/>
    <property type="match status" value="1"/>
</dbReference>
<evidence type="ECO:0000256" key="6">
    <source>
        <dbReference type="ARBA" id="ARBA00022801"/>
    </source>
</evidence>
<dbReference type="SMART" id="SM00651">
    <property type="entry name" value="Sm"/>
    <property type="match status" value="1"/>
</dbReference>
<dbReference type="FunFam" id="3.10.20.30:FF:000029">
    <property type="entry name" value="Obg-like ATPase 1"/>
    <property type="match status" value="1"/>
</dbReference>
<dbReference type="InterPro" id="IPR027417">
    <property type="entry name" value="P-loop_NTPase"/>
</dbReference>
<dbReference type="Proteomes" id="UP000605970">
    <property type="component" value="Unassembled WGS sequence"/>
</dbReference>
<dbReference type="InterPro" id="IPR023192">
    <property type="entry name" value="TGS-like_dom_sf"/>
</dbReference>
<dbReference type="CDD" id="cd01717">
    <property type="entry name" value="Sm_B"/>
    <property type="match status" value="1"/>
</dbReference>
<feature type="domain" description="Sm" evidence="12">
    <location>
        <begin position="4"/>
        <end position="88"/>
    </location>
</feature>
<dbReference type="GO" id="GO:0046872">
    <property type="term" value="F:metal ion binding"/>
    <property type="evidence" value="ECO:0007669"/>
    <property type="project" value="UniProtKB-KW"/>
</dbReference>
<dbReference type="InterPro" id="IPR013029">
    <property type="entry name" value="YchF_C"/>
</dbReference>
<comment type="caution">
    <text evidence="13">The sequence shown here is derived from an EMBL/GenBank/DDBJ whole genome shotgun (WGS) entry which is preliminary data.</text>
</comment>
<keyword evidence="3 9" id="KW-0963">Cytoplasm</keyword>
<keyword evidence="4" id="KW-0479">Metal-binding</keyword>
<keyword evidence="6 9" id="KW-0378">Hydrolase</keyword>
<dbReference type="GO" id="GO:0016887">
    <property type="term" value="F:ATP hydrolysis activity"/>
    <property type="evidence" value="ECO:0007669"/>
    <property type="project" value="UniProtKB-UniRule"/>
</dbReference>
<dbReference type="InterPro" id="IPR031167">
    <property type="entry name" value="G_OBG"/>
</dbReference>
<evidence type="ECO:0000256" key="2">
    <source>
        <dbReference type="ARBA" id="ARBA00004496"/>
    </source>
</evidence>
<dbReference type="InterPro" id="IPR004095">
    <property type="entry name" value="TGS"/>
</dbReference>
<dbReference type="SUPFAM" id="SSF81271">
    <property type="entry name" value="TGS-like"/>
    <property type="match status" value="1"/>
</dbReference>
<dbReference type="Gene3D" id="3.40.50.300">
    <property type="entry name" value="P-loop containing nucleotide triphosphate hydrolases"/>
    <property type="match status" value="1"/>
</dbReference>
<gene>
    <name evidence="13" type="ORF">Mgra_00000650</name>
</gene>
<feature type="binding site" evidence="9">
    <location>
        <position position="381"/>
    </location>
    <ligand>
        <name>ATP</name>
        <dbReference type="ChEBI" id="CHEBI:30616"/>
    </ligand>
</feature>
<evidence type="ECO:0000256" key="4">
    <source>
        <dbReference type="ARBA" id="ARBA00022723"/>
    </source>
</evidence>
<dbReference type="InterPro" id="IPR047575">
    <property type="entry name" value="Sm"/>
</dbReference>
<dbReference type="CDD" id="cd01900">
    <property type="entry name" value="YchF"/>
    <property type="match status" value="1"/>
</dbReference>
<dbReference type="InterPro" id="IPR010920">
    <property type="entry name" value="LSM_dom_sf"/>
</dbReference>
<keyword evidence="5 9" id="KW-0547">Nucleotide-binding</keyword>
<comment type="similarity">
    <text evidence="9">Belongs to the TRAFAC class OBG-HflX-like GTPase superfamily. OBG GTPase family. YchF/OLA1 subfamily.</text>
</comment>
<dbReference type="PANTHER" id="PTHR23305:SF11">
    <property type="entry name" value="OBG-LIKE ATPASE 1"/>
    <property type="match status" value="1"/>
</dbReference>
<keyword evidence="8" id="KW-0460">Magnesium</keyword>
<evidence type="ECO:0000256" key="9">
    <source>
        <dbReference type="HAMAP-Rule" id="MF_03167"/>
    </source>
</evidence>
<dbReference type="PROSITE" id="PS52002">
    <property type="entry name" value="SM"/>
    <property type="match status" value="1"/>
</dbReference>
<dbReference type="CDD" id="cd04867">
    <property type="entry name" value="TGS_YchF_OLA1"/>
    <property type="match status" value="1"/>
</dbReference>
<evidence type="ECO:0000259" key="11">
    <source>
        <dbReference type="PROSITE" id="PS51880"/>
    </source>
</evidence>
<dbReference type="PANTHER" id="PTHR23305">
    <property type="entry name" value="OBG GTPASE FAMILY"/>
    <property type="match status" value="1"/>
</dbReference>
<organism evidence="13 14">
    <name type="scientific">Meloidogyne graminicola</name>
    <dbReference type="NCBI Taxonomy" id="189291"/>
    <lineage>
        <taxon>Eukaryota</taxon>
        <taxon>Metazoa</taxon>
        <taxon>Ecdysozoa</taxon>
        <taxon>Nematoda</taxon>
        <taxon>Chromadorea</taxon>
        <taxon>Rhabditida</taxon>
        <taxon>Tylenchina</taxon>
        <taxon>Tylenchomorpha</taxon>
        <taxon>Tylenchoidea</taxon>
        <taxon>Meloidogynidae</taxon>
        <taxon>Meloidogyninae</taxon>
        <taxon>Meloidogyne</taxon>
    </lineage>
</organism>
<dbReference type="Pfam" id="PF06071">
    <property type="entry name" value="YchF-GTPase_C"/>
    <property type="match status" value="1"/>
</dbReference>
<dbReference type="InterPro" id="IPR004396">
    <property type="entry name" value="ATPase_YchF/OLA1"/>
</dbReference>
<keyword evidence="7 9" id="KW-0067">ATP-binding</keyword>
<comment type="cofactor">
    <cofactor evidence="1">
        <name>Mg(2+)</name>
        <dbReference type="ChEBI" id="CHEBI:18420"/>
    </cofactor>
</comment>
<dbReference type="InterPro" id="IPR001163">
    <property type="entry name" value="Sm_dom_euk/arc"/>
</dbReference>
<comment type="subcellular location">
    <subcellularLocation>
        <location evidence="2 9">Cytoplasm</location>
    </subcellularLocation>
</comment>
<dbReference type="InterPro" id="IPR012676">
    <property type="entry name" value="TGS-like"/>
</dbReference>
<dbReference type="OrthoDB" id="424823at2759"/>
<comment type="function">
    <text evidence="9">Hydrolyzes ATP, and can also hydrolyze GTP with lower efficiency. Has lower affinity for GTP.</text>
</comment>
<dbReference type="FunFam" id="1.10.150.300:FF:000003">
    <property type="entry name" value="Obg-like ATPase 1"/>
    <property type="match status" value="1"/>
</dbReference>
<dbReference type="HAMAP" id="MF_00944">
    <property type="entry name" value="YchF_OLA1_ATPase"/>
    <property type="match status" value="1"/>
</dbReference>
<dbReference type="PRINTS" id="PR00326">
    <property type="entry name" value="GTP1OBG"/>
</dbReference>
<protein>
    <recommendedName>
        <fullName evidence="9">Obg-like ATPase 1</fullName>
    </recommendedName>
</protein>
<dbReference type="GO" id="GO:0003723">
    <property type="term" value="F:RNA binding"/>
    <property type="evidence" value="ECO:0007669"/>
    <property type="project" value="InterPro"/>
</dbReference>
<evidence type="ECO:0000256" key="3">
    <source>
        <dbReference type="ARBA" id="ARBA00022490"/>
    </source>
</evidence>
<dbReference type="NCBIfam" id="TIGR00092">
    <property type="entry name" value="redox-regulated ATPase YchF"/>
    <property type="match status" value="1"/>
</dbReference>
<dbReference type="Pfam" id="PF01423">
    <property type="entry name" value="LSM"/>
    <property type="match status" value="1"/>
</dbReference>
<comment type="subunit">
    <text evidence="9">Monomer.</text>
</comment>
<dbReference type="InterPro" id="IPR041706">
    <property type="entry name" value="YchF_N"/>
</dbReference>
<keyword evidence="14" id="KW-1185">Reference proteome</keyword>
<dbReference type="SUPFAM" id="SSF50182">
    <property type="entry name" value="Sm-like ribonucleoproteins"/>
    <property type="match status" value="1"/>
</dbReference>
<dbReference type="Gene3D" id="3.10.20.30">
    <property type="match status" value="1"/>
</dbReference>
<dbReference type="Pfam" id="PF01926">
    <property type="entry name" value="MMR_HSR1"/>
    <property type="match status" value="1"/>
</dbReference>
<reference evidence="13" key="1">
    <citation type="journal article" date="2020" name="Ecol. Evol.">
        <title>Genome structure and content of the rice root-knot nematode (Meloidogyne graminicola).</title>
        <authorList>
            <person name="Phan N.T."/>
            <person name="Danchin E.G.J."/>
            <person name="Klopp C."/>
            <person name="Perfus-Barbeoch L."/>
            <person name="Kozlowski D.K."/>
            <person name="Koutsovoulos G.D."/>
            <person name="Lopez-Roques C."/>
            <person name="Bouchez O."/>
            <person name="Zahm M."/>
            <person name="Besnard G."/>
            <person name="Bellafiore S."/>
        </authorList>
    </citation>
    <scope>NUCLEOTIDE SEQUENCE</scope>
    <source>
        <strain evidence="13">VN-18</strain>
    </source>
</reference>
<feature type="binding site" evidence="9">
    <location>
        <begin position="185"/>
        <end position="190"/>
    </location>
    <ligand>
        <name>ATP</name>
        <dbReference type="ChEBI" id="CHEBI:30616"/>
    </ligand>
</feature>
<evidence type="ECO:0000256" key="7">
    <source>
        <dbReference type="ARBA" id="ARBA00022840"/>
    </source>
</evidence>
<evidence type="ECO:0000256" key="8">
    <source>
        <dbReference type="ARBA" id="ARBA00022842"/>
    </source>
</evidence>
<dbReference type="GO" id="GO:0043023">
    <property type="term" value="F:ribosomal large subunit binding"/>
    <property type="evidence" value="ECO:0007669"/>
    <property type="project" value="UniProtKB-UniRule"/>
</dbReference>
<accession>A0A8T0A343</accession>
<dbReference type="PROSITE" id="PS51710">
    <property type="entry name" value="G_OBG"/>
    <property type="match status" value="1"/>
</dbReference>
<evidence type="ECO:0000256" key="1">
    <source>
        <dbReference type="ARBA" id="ARBA00001946"/>
    </source>
</evidence>
<evidence type="ECO:0000259" key="10">
    <source>
        <dbReference type="PROSITE" id="PS51710"/>
    </source>
</evidence>
<dbReference type="AlphaFoldDB" id="A0A8T0A343"/>
<dbReference type="GO" id="GO:0005524">
    <property type="term" value="F:ATP binding"/>
    <property type="evidence" value="ECO:0007669"/>
    <property type="project" value="UniProtKB-UniRule"/>
</dbReference>
<evidence type="ECO:0000259" key="12">
    <source>
        <dbReference type="PROSITE" id="PS52002"/>
    </source>
</evidence>
<name>A0A8T0A343_9BILA</name>
<dbReference type="Gene3D" id="2.30.30.100">
    <property type="match status" value="1"/>
</dbReference>
<proteinExistence type="inferred from homology"/>
<dbReference type="InterPro" id="IPR006073">
    <property type="entry name" value="GTP-bd"/>
</dbReference>
<evidence type="ECO:0000313" key="13">
    <source>
        <dbReference type="EMBL" id="KAF7639729.1"/>
    </source>
</evidence>
<dbReference type="InterPro" id="IPR012675">
    <property type="entry name" value="Beta-grasp_dom_sf"/>
</dbReference>